<gene>
    <name evidence="2" type="ORF">RDB_LOCUS168321</name>
</gene>
<dbReference type="InterPro" id="IPR046985">
    <property type="entry name" value="IP5"/>
</dbReference>
<dbReference type="InterPro" id="IPR048869">
    <property type="entry name" value="OCRL-1_2_ASH"/>
</dbReference>
<dbReference type="PANTHER" id="PTHR11200">
    <property type="entry name" value="INOSITOL 5-PHOSPHATASE"/>
    <property type="match status" value="1"/>
</dbReference>
<organism evidence="2 3">
    <name type="scientific">Rhizoctonia solani</name>
    <dbReference type="NCBI Taxonomy" id="456999"/>
    <lineage>
        <taxon>Eukaryota</taxon>
        <taxon>Fungi</taxon>
        <taxon>Dikarya</taxon>
        <taxon>Basidiomycota</taxon>
        <taxon>Agaricomycotina</taxon>
        <taxon>Agaricomycetes</taxon>
        <taxon>Cantharellales</taxon>
        <taxon>Ceratobasidiaceae</taxon>
        <taxon>Rhizoctonia</taxon>
    </lineage>
</organism>
<comment type="caution">
    <text evidence="2">The sequence shown here is derived from an EMBL/GenBank/DDBJ whole genome shotgun (WGS) entry which is preliminary data.</text>
</comment>
<dbReference type="SUPFAM" id="SSF56219">
    <property type="entry name" value="DNase I-like"/>
    <property type="match status" value="1"/>
</dbReference>
<dbReference type="InterPro" id="IPR036691">
    <property type="entry name" value="Endo/exonu/phosph_ase_sf"/>
</dbReference>
<evidence type="ECO:0000313" key="2">
    <source>
        <dbReference type="EMBL" id="CAE7222023.1"/>
    </source>
</evidence>
<dbReference type="InterPro" id="IPR000300">
    <property type="entry name" value="IPPc"/>
</dbReference>
<dbReference type="Pfam" id="PF22669">
    <property type="entry name" value="Exo_endo_phos2"/>
    <property type="match status" value="2"/>
</dbReference>
<dbReference type="GO" id="GO:0004439">
    <property type="term" value="F:phosphatidylinositol-4,5-bisphosphate 5-phosphatase activity"/>
    <property type="evidence" value="ECO:0007669"/>
    <property type="project" value="TreeGrafter"/>
</dbReference>
<evidence type="ECO:0000313" key="3">
    <source>
        <dbReference type="Proteomes" id="UP000663827"/>
    </source>
</evidence>
<accession>A0A8H3E9Y6</accession>
<dbReference type="PANTHER" id="PTHR11200:SF300">
    <property type="entry name" value="TYPE II INOSITOL 1,4,5-TRISPHOSPHATE 5-PHOSPHATASE"/>
    <property type="match status" value="1"/>
</dbReference>
<name>A0A8H3E9Y6_9AGAM</name>
<dbReference type="EMBL" id="CAJNJQ010005911">
    <property type="protein sequence ID" value="CAE7222023.1"/>
    <property type="molecule type" value="Genomic_DNA"/>
</dbReference>
<feature type="domain" description="Inositol polyphosphate-related phosphatase" evidence="1">
    <location>
        <begin position="59"/>
        <end position="401"/>
    </location>
</feature>
<dbReference type="Pfam" id="PF21310">
    <property type="entry name" value="OCRL-like_ASH"/>
    <property type="match status" value="1"/>
</dbReference>
<proteinExistence type="predicted"/>
<dbReference type="GO" id="GO:0046856">
    <property type="term" value="P:phosphatidylinositol dephosphorylation"/>
    <property type="evidence" value="ECO:0007669"/>
    <property type="project" value="InterPro"/>
</dbReference>
<reference evidence="2" key="1">
    <citation type="submission" date="2021-01" db="EMBL/GenBank/DDBJ databases">
        <authorList>
            <person name="Kaushik A."/>
        </authorList>
    </citation>
    <scope>NUCLEOTIDE SEQUENCE</scope>
    <source>
        <strain evidence="2">AG5</strain>
    </source>
</reference>
<sequence length="610" mass="67509">MADIHNLPSHSPWISEHLPPLSPAWAGQPGNQDADVVLLRQRWLNEQLAQQDSELKHVRDLSIRVGTFNVNGQDPIESLRPWLCPPGATHATADLIVLGFQELDLSTEALLISTTTLKEDLWCEALMRDLAELGDEYVKLTSKQLVGVLIVVLIRRPILPILAPSGVASSSAGVGILGTMGNKGGVALRLQLMDTALVFMNAHLAASAYAVPPPGPDQTPRLFVGRGPIPGDVVVDRRNADYVSLTGPGGRLNFTLLPRTPSALPTTVGFWDSHIAFFMGDFNYRIDLLDDEIRAFLDDPKDTDYSSLLKFDQLKVQQHLGKAFGVKSTSHFKAATERIDVPLERKRGITGMLNRILYLTARGKEKAVRLVEDSYKSYPAISLSDHKPVSADFIVQVEEMDRNLAETRMKQLIKKLGRLPLEQDVPRLRLSEDIIDFDDIKYLRPLVRELKIQNIGIITAYWRIIPLESGGPLNPDWVTVNPTSGVLLPGDSVSIIVTTSITNGIANDLNAGNRKLEDIVIIRTIRGKDTFLPISGTWSKQTNHNEPPILTPSVSSNLPRIYPVGIGQATWRRQNVHSVEECATSPRESIKFSKGTNEAHQLVDEEQLRV</sequence>
<dbReference type="AlphaFoldDB" id="A0A8H3E9Y6"/>
<dbReference type="Proteomes" id="UP000663827">
    <property type="component" value="Unassembled WGS sequence"/>
</dbReference>
<dbReference type="InterPro" id="IPR013783">
    <property type="entry name" value="Ig-like_fold"/>
</dbReference>
<evidence type="ECO:0000259" key="1">
    <source>
        <dbReference type="SMART" id="SM00128"/>
    </source>
</evidence>
<protein>
    <recommendedName>
        <fullName evidence="1">Inositol polyphosphate-related phosphatase domain-containing protein</fullName>
    </recommendedName>
</protein>
<dbReference type="Gene3D" id="2.60.40.10">
    <property type="entry name" value="Immunoglobulins"/>
    <property type="match status" value="1"/>
</dbReference>
<dbReference type="SMART" id="SM00128">
    <property type="entry name" value="IPPc"/>
    <property type="match status" value="1"/>
</dbReference>
<dbReference type="Gene3D" id="3.60.10.10">
    <property type="entry name" value="Endonuclease/exonuclease/phosphatase"/>
    <property type="match status" value="1"/>
</dbReference>